<accession>B8GDD0</accession>
<keyword evidence="2" id="KW-1185">Reference proteome</keyword>
<evidence type="ECO:0000313" key="2">
    <source>
        <dbReference type="Proteomes" id="UP000002508"/>
    </source>
</evidence>
<dbReference type="PANTHER" id="PTHR34314:SF6">
    <property type="entry name" value="DUF3782 DOMAIN-CONTAINING PROTEIN"/>
    <property type="match status" value="1"/>
</dbReference>
<dbReference type="eggNOG" id="COG5493">
    <property type="taxonomic scope" value="Bacteria"/>
</dbReference>
<dbReference type="Pfam" id="PF07788">
    <property type="entry name" value="PDDEXK_10"/>
    <property type="match status" value="1"/>
</dbReference>
<dbReference type="KEGG" id="cag:Cagg_2318"/>
<protein>
    <recommendedName>
        <fullName evidence="3">DUF3782 domain-containing protein</fullName>
    </recommendedName>
</protein>
<dbReference type="HOGENOM" id="CLU_064028_2_0_0"/>
<dbReference type="Proteomes" id="UP000002508">
    <property type="component" value="Chromosome"/>
</dbReference>
<dbReference type="EMBL" id="CP001337">
    <property type="protein sequence ID" value="ACL25197.1"/>
    <property type="molecule type" value="Genomic_DNA"/>
</dbReference>
<dbReference type="PANTHER" id="PTHR34314">
    <property type="entry name" value="CRENARCHAEAL PROTEIN, PUTATIVE-RELATED"/>
    <property type="match status" value="1"/>
</dbReference>
<organism evidence="1 2">
    <name type="scientific">Chloroflexus aggregans (strain MD-66 / DSM 9485)</name>
    <dbReference type="NCBI Taxonomy" id="326427"/>
    <lineage>
        <taxon>Bacteria</taxon>
        <taxon>Bacillati</taxon>
        <taxon>Chloroflexota</taxon>
        <taxon>Chloroflexia</taxon>
        <taxon>Chloroflexales</taxon>
        <taxon>Chloroflexineae</taxon>
        <taxon>Chloroflexaceae</taxon>
        <taxon>Chloroflexus</taxon>
    </lineage>
</organism>
<dbReference type="Pfam" id="PF12644">
    <property type="entry name" value="DUF3782"/>
    <property type="match status" value="1"/>
</dbReference>
<gene>
    <name evidence="1" type="ordered locus">Cagg_2318</name>
</gene>
<dbReference type="InterPro" id="IPR012431">
    <property type="entry name" value="PDDEXK_10"/>
</dbReference>
<sequence>MTIDREQLRELILQELPALFERDPELQRLILRLSQQYFADRRETESRFDQILEELRRDREEQSRRWAEQMRLWEGQDRRWEEQDRRWEEQSRRWAEQMRLWEGQDRRWEEQDRWWEEQSRRWAEQMRLWEEQDRRWEEQSRRWAEQMRLWEEQDRRWEEQSRRWAEQMRLWEEQSRRWEEQNRRWEENQSVIRELIKRVDVLDRRFDSTIGALGARWGLSSEQSFRSALRGILTDFFPLEVIHINEYDDSGEVFGRPEHIELDLIIKNGVLLICEIKSSMSKADMYLFERKARWYQQRYGRTAQQLIVISPMVDPAAHKVAERLGIVVYSFPEDVGKAITES</sequence>
<dbReference type="RefSeq" id="WP_015941055.1">
    <property type="nucleotide sequence ID" value="NC_011831.1"/>
</dbReference>
<evidence type="ECO:0008006" key="3">
    <source>
        <dbReference type="Google" id="ProtNLM"/>
    </source>
</evidence>
<reference evidence="1" key="1">
    <citation type="submission" date="2008-12" db="EMBL/GenBank/DDBJ databases">
        <title>Complete sequence of Chloroflexus aggregans DSM 9485.</title>
        <authorList>
            <consortium name="US DOE Joint Genome Institute"/>
            <person name="Lucas S."/>
            <person name="Copeland A."/>
            <person name="Lapidus A."/>
            <person name="Glavina del Rio T."/>
            <person name="Dalin E."/>
            <person name="Tice H."/>
            <person name="Pitluck S."/>
            <person name="Foster B."/>
            <person name="Larimer F."/>
            <person name="Land M."/>
            <person name="Hauser L."/>
            <person name="Kyrpides N."/>
            <person name="Mikhailova N."/>
            <person name="Bryant D."/>
            <person name="Richardson P."/>
        </authorList>
    </citation>
    <scope>NUCLEOTIDE SEQUENCE</scope>
    <source>
        <strain evidence="1">DSM 9485</strain>
    </source>
</reference>
<name>B8GDD0_CHLAD</name>
<dbReference type="AlphaFoldDB" id="B8GDD0"/>
<dbReference type="InterPro" id="IPR024271">
    <property type="entry name" value="DUF3782"/>
</dbReference>
<dbReference type="STRING" id="326427.Cagg_2318"/>
<evidence type="ECO:0000313" key="1">
    <source>
        <dbReference type="EMBL" id="ACL25197.1"/>
    </source>
</evidence>
<proteinExistence type="predicted"/>